<feature type="domain" description="SAM-dependent methyltransferase TRM5/TYW2-type" evidence="10">
    <location>
        <begin position="227"/>
        <end position="570"/>
    </location>
</feature>
<dbReference type="HAMAP" id="MF_03152">
    <property type="entry name" value="TRM5"/>
    <property type="match status" value="1"/>
</dbReference>
<comment type="similarity">
    <text evidence="9">Belongs to the TRM5 / TYW2 family.</text>
</comment>
<dbReference type="Pfam" id="PF02475">
    <property type="entry name" value="TRM5-TYW2_MTfase"/>
    <property type="match status" value="1"/>
</dbReference>
<dbReference type="InterPro" id="IPR056743">
    <property type="entry name" value="TRM5-TYW2-like_MTfase"/>
</dbReference>
<dbReference type="InterPro" id="IPR030382">
    <property type="entry name" value="MeTrfase_TRM5/TYW2"/>
</dbReference>
<evidence type="ECO:0000256" key="1">
    <source>
        <dbReference type="ARBA" id="ARBA00009775"/>
    </source>
</evidence>
<keyword evidence="8 9" id="KW-0539">Nucleus</keyword>
<dbReference type="SUPFAM" id="SSF53335">
    <property type="entry name" value="S-adenosyl-L-methionine-dependent methyltransferases"/>
    <property type="match status" value="1"/>
</dbReference>
<organism evidence="11 12">
    <name type="scientific">Volvox africanus</name>
    <dbReference type="NCBI Taxonomy" id="51714"/>
    <lineage>
        <taxon>Eukaryota</taxon>
        <taxon>Viridiplantae</taxon>
        <taxon>Chlorophyta</taxon>
        <taxon>core chlorophytes</taxon>
        <taxon>Chlorophyceae</taxon>
        <taxon>CS clade</taxon>
        <taxon>Chlamydomonadales</taxon>
        <taxon>Volvocaceae</taxon>
        <taxon>Volvox</taxon>
    </lineage>
</organism>
<evidence type="ECO:0000256" key="6">
    <source>
        <dbReference type="ARBA" id="ARBA00022694"/>
    </source>
</evidence>
<comment type="function">
    <text evidence="9">Specifically methylates the N1 position of guanosine-37 in various cytoplasmic and mitochondrial tRNAs. Methylation is not dependent on the nature of the nucleoside 5' of the target nucleoside. This is the first step in the biosynthesis of wybutosine (yW), a modified base adjacent to the anticodon of tRNAs and required for accurate decoding.</text>
</comment>
<keyword evidence="7 9" id="KW-0496">Mitochondrion</keyword>
<dbReference type="Gene3D" id="3.30.300.110">
    <property type="entry name" value="Met-10+ protein-like domains"/>
    <property type="match status" value="1"/>
</dbReference>
<feature type="binding site" evidence="9">
    <location>
        <begin position="383"/>
        <end position="384"/>
    </location>
    <ligand>
        <name>S-adenosyl-L-methionine</name>
        <dbReference type="ChEBI" id="CHEBI:59789"/>
    </ligand>
</feature>
<evidence type="ECO:0000313" key="12">
    <source>
        <dbReference type="Proteomes" id="UP001165090"/>
    </source>
</evidence>
<name>A0ABQ5SDR2_9CHLO</name>
<dbReference type="PANTHER" id="PTHR23245">
    <property type="entry name" value="TRNA METHYLTRANSFERASE"/>
    <property type="match status" value="1"/>
</dbReference>
<proteinExistence type="inferred from homology"/>
<evidence type="ECO:0000256" key="9">
    <source>
        <dbReference type="HAMAP-Rule" id="MF_03152"/>
    </source>
</evidence>
<protein>
    <recommendedName>
        <fullName evidence="9">tRNA (guanine(37)-N1)-methyltransferase</fullName>
        <ecNumber evidence="9">2.1.1.228</ecNumber>
    </recommendedName>
    <alternativeName>
        <fullName evidence="9">M1G-methyltransferase</fullName>
    </alternativeName>
    <alternativeName>
        <fullName evidence="9">tRNA [GM37] methyltransferase</fullName>
    </alternativeName>
    <alternativeName>
        <fullName evidence="9">tRNA methyltransferase 5 homolog</fullName>
    </alternativeName>
</protein>
<sequence>MQKTVTFGTVTLNQLLMRLMIHQIHPAIVASAGRLSRRLCVLSNAAGNSRPALRATNVAVAARSWSESFRIYPQTYHTSIFRANSMECGAVDTSTANVTASAAPSTSGHEVPTLDRESFKQILNVIAIRVPNRKCADMMKAFRGFTLDRPRLRCIVQDGDRTETKLLLLEENIKLEDLPPELHGRLDEDGLTVAATDHPVVLDYGMLSADAVLKRLLPAGVDAPSSFETIGHIAHLNLREEQLPFRFLIGAVLLDKNPHLRTVVNKVGSIENEFRVFQMEVIGGESRLETEVTQHGARFRLDFSQVYWNSRLESEHLRLVSSFQYGEVLVDMMAGIGPFAIPAAQKGLTVYGNDLNPRSAHYLALNARLNRLGPSGPKVFNMDGRAFLRLLCDCPDSAAQELRAKLLPPLPPGGSGKCGDGGVGGDTSAAAANDGCIAPIGGNPAKRQKTRARAAAEAAAAGPVPAVPDDFAPPVGGLSFDHVVMNLPASAIEFLDAFSGAFDPAYWEGRPLPLVHCYTFKRSAETEADIIAKAERYLGGPMDPGSCSVHTVRDVAPNKLMLCISFRVPREVAFKGRRT</sequence>
<comment type="subcellular location">
    <subcellularLocation>
        <location evidence="9">Mitochondrion matrix</location>
    </subcellularLocation>
    <subcellularLocation>
        <location evidence="9">Nucleus</location>
    </subcellularLocation>
    <subcellularLocation>
        <location evidence="9">Cytoplasm</location>
    </subcellularLocation>
    <text evidence="9">Predominantly in the mitochondria and in the nucleus.</text>
</comment>
<dbReference type="InterPro" id="IPR029063">
    <property type="entry name" value="SAM-dependent_MTases_sf"/>
</dbReference>
<dbReference type="Gene3D" id="3.40.50.150">
    <property type="entry name" value="Vaccinia Virus protein VP39"/>
    <property type="match status" value="1"/>
</dbReference>
<dbReference type="EMBL" id="BSDZ01000078">
    <property type="protein sequence ID" value="GLI67579.1"/>
    <property type="molecule type" value="Genomic_DNA"/>
</dbReference>
<dbReference type="InterPro" id="IPR025792">
    <property type="entry name" value="tRNA_Gua_MeTrfase_euk"/>
</dbReference>
<evidence type="ECO:0000256" key="2">
    <source>
        <dbReference type="ARBA" id="ARBA00022490"/>
    </source>
</evidence>
<feature type="binding site" evidence="9">
    <location>
        <position position="486"/>
    </location>
    <ligand>
        <name>S-adenosyl-L-methionine</name>
        <dbReference type="ChEBI" id="CHEBI:59789"/>
    </ligand>
</feature>
<feature type="binding site" evidence="9">
    <location>
        <begin position="354"/>
        <end position="355"/>
    </location>
    <ligand>
        <name>S-adenosyl-L-methionine</name>
        <dbReference type="ChEBI" id="CHEBI:59789"/>
    </ligand>
</feature>
<dbReference type="EC" id="2.1.1.228" evidence="9"/>
<keyword evidence="2 9" id="KW-0963">Cytoplasm</keyword>
<comment type="catalytic activity">
    <reaction evidence="9">
        <text>guanosine(37) in tRNA + S-adenosyl-L-methionine = N(1)-methylguanosine(37) in tRNA + S-adenosyl-L-homocysteine + H(+)</text>
        <dbReference type="Rhea" id="RHEA:36899"/>
        <dbReference type="Rhea" id="RHEA-COMP:10145"/>
        <dbReference type="Rhea" id="RHEA-COMP:10147"/>
        <dbReference type="ChEBI" id="CHEBI:15378"/>
        <dbReference type="ChEBI" id="CHEBI:57856"/>
        <dbReference type="ChEBI" id="CHEBI:59789"/>
        <dbReference type="ChEBI" id="CHEBI:73542"/>
        <dbReference type="ChEBI" id="CHEBI:74269"/>
        <dbReference type="EC" id="2.1.1.228"/>
    </reaction>
</comment>
<reference evidence="11 12" key="1">
    <citation type="journal article" date="2023" name="IScience">
        <title>Expanded male sex-determining region conserved during the evolution of homothallism in the green alga Volvox.</title>
        <authorList>
            <person name="Yamamoto K."/>
            <person name="Matsuzaki R."/>
            <person name="Mahakham W."/>
            <person name="Heman W."/>
            <person name="Sekimoto H."/>
            <person name="Kawachi M."/>
            <person name="Minakuchi Y."/>
            <person name="Toyoda A."/>
            <person name="Nozaki H."/>
        </authorList>
    </citation>
    <scope>NUCLEOTIDE SEQUENCE [LARGE SCALE GENOMIC DNA]</scope>
    <source>
        <strain evidence="11 12">NIES-4468</strain>
    </source>
</reference>
<feature type="binding site" evidence="9">
    <location>
        <position position="316"/>
    </location>
    <ligand>
        <name>S-adenosyl-L-methionine</name>
        <dbReference type="ChEBI" id="CHEBI:59789"/>
    </ligand>
</feature>
<keyword evidence="3 9" id="KW-0489">Methyltransferase</keyword>
<evidence type="ECO:0000256" key="8">
    <source>
        <dbReference type="ARBA" id="ARBA00023242"/>
    </source>
</evidence>
<evidence type="ECO:0000256" key="5">
    <source>
        <dbReference type="ARBA" id="ARBA00022691"/>
    </source>
</evidence>
<comment type="subunit">
    <text evidence="9">Monomer.</text>
</comment>
<comment type="caution">
    <text evidence="11">The sequence shown here is derived from an EMBL/GenBank/DDBJ whole genome shotgun (WGS) entry which is preliminary data.</text>
</comment>
<comment type="similarity">
    <text evidence="1">Belongs to the class I-like SAM-binding methyltransferase superfamily. TRM5/TYW2 family.</text>
</comment>
<evidence type="ECO:0000313" key="11">
    <source>
        <dbReference type="EMBL" id="GLI67579.1"/>
    </source>
</evidence>
<evidence type="ECO:0000256" key="7">
    <source>
        <dbReference type="ARBA" id="ARBA00023128"/>
    </source>
</evidence>
<evidence type="ECO:0000256" key="3">
    <source>
        <dbReference type="ARBA" id="ARBA00022603"/>
    </source>
</evidence>
<dbReference type="PROSITE" id="PS51684">
    <property type="entry name" value="SAM_MT_TRM5_TYW2"/>
    <property type="match status" value="1"/>
</dbReference>
<accession>A0ABQ5SDR2</accession>
<dbReference type="Proteomes" id="UP001165090">
    <property type="component" value="Unassembled WGS sequence"/>
</dbReference>
<gene>
    <name evidence="11" type="ORF">VaNZ11_011812</name>
</gene>
<keyword evidence="5 9" id="KW-0949">S-adenosyl-L-methionine</keyword>
<dbReference type="InterPro" id="IPR056744">
    <property type="entry name" value="TRM5/TYW2-like_N"/>
</dbReference>
<keyword evidence="4 9" id="KW-0808">Transferase</keyword>
<keyword evidence="12" id="KW-1185">Reference proteome</keyword>
<dbReference type="Pfam" id="PF25133">
    <property type="entry name" value="TYW2_N_2"/>
    <property type="match status" value="1"/>
</dbReference>
<dbReference type="PANTHER" id="PTHR23245:SF36">
    <property type="entry name" value="TRNA (GUANINE(37)-N1)-METHYLTRANSFERASE"/>
    <property type="match status" value="1"/>
</dbReference>
<keyword evidence="6 9" id="KW-0819">tRNA processing</keyword>
<evidence type="ECO:0000256" key="4">
    <source>
        <dbReference type="ARBA" id="ARBA00022679"/>
    </source>
</evidence>
<evidence type="ECO:0000259" key="10">
    <source>
        <dbReference type="PROSITE" id="PS51684"/>
    </source>
</evidence>